<proteinExistence type="inferred from homology"/>
<dbReference type="GO" id="GO:0016407">
    <property type="term" value="F:acetyltransferase activity"/>
    <property type="evidence" value="ECO:0007669"/>
    <property type="project" value="InterPro"/>
</dbReference>
<dbReference type="PRINTS" id="PR01543">
    <property type="entry name" value="ANATRNSFRASE"/>
</dbReference>
<dbReference type="PANTHER" id="PTHR11786">
    <property type="entry name" value="N-HYDROXYARYLAMINE O-ACETYLTRANSFERASE"/>
    <property type="match status" value="1"/>
</dbReference>
<evidence type="ECO:0000313" key="3">
    <source>
        <dbReference type="EMBL" id="GDY32942.1"/>
    </source>
</evidence>
<evidence type="ECO:0000256" key="2">
    <source>
        <dbReference type="RuleBase" id="RU003452"/>
    </source>
</evidence>
<accession>A0A4D4JC61</accession>
<protein>
    <submittedName>
        <fullName evidence="3">N-hydroxyarylamine O-acetyltransferase</fullName>
    </submittedName>
</protein>
<dbReference type="Proteomes" id="UP000298860">
    <property type="component" value="Unassembled WGS sequence"/>
</dbReference>
<organism evidence="3 4">
    <name type="scientific">Gandjariella thermophila</name>
    <dbReference type="NCBI Taxonomy" id="1931992"/>
    <lineage>
        <taxon>Bacteria</taxon>
        <taxon>Bacillati</taxon>
        <taxon>Actinomycetota</taxon>
        <taxon>Actinomycetes</taxon>
        <taxon>Pseudonocardiales</taxon>
        <taxon>Pseudonocardiaceae</taxon>
        <taxon>Gandjariella</taxon>
    </lineage>
</organism>
<evidence type="ECO:0000256" key="1">
    <source>
        <dbReference type="ARBA" id="ARBA00006547"/>
    </source>
</evidence>
<dbReference type="SUPFAM" id="SSF54001">
    <property type="entry name" value="Cysteine proteinases"/>
    <property type="match status" value="1"/>
</dbReference>
<dbReference type="AlphaFoldDB" id="A0A4D4JC61"/>
<keyword evidence="4" id="KW-1185">Reference proteome</keyword>
<reference evidence="4" key="1">
    <citation type="submission" date="2019-04" db="EMBL/GenBank/DDBJ databases">
        <title>Draft genome sequence of Pseudonocardiaceae bacterium SL3-2-4.</title>
        <authorList>
            <person name="Ningsih F."/>
            <person name="Yokota A."/>
            <person name="Sakai Y."/>
            <person name="Nanatani K."/>
            <person name="Yabe S."/>
            <person name="Oetari A."/>
            <person name="Sjamsuridzal W."/>
        </authorList>
    </citation>
    <scope>NUCLEOTIDE SEQUENCE [LARGE SCALE GENOMIC DNA]</scope>
    <source>
        <strain evidence="4">SL3-2-4</strain>
    </source>
</reference>
<dbReference type="Gene3D" id="2.40.128.150">
    <property type="entry name" value="Cysteine proteinases"/>
    <property type="match status" value="1"/>
</dbReference>
<keyword evidence="3" id="KW-0808">Transferase</keyword>
<gene>
    <name evidence="3" type="ORF">GTS_45750</name>
</gene>
<dbReference type="PANTHER" id="PTHR11786:SF0">
    <property type="entry name" value="ARYLAMINE N-ACETYLTRANSFERASE 4-RELATED"/>
    <property type="match status" value="1"/>
</dbReference>
<comment type="caution">
    <text evidence="3">The sequence shown here is derived from an EMBL/GenBank/DDBJ whole genome shotgun (WGS) entry which is preliminary data.</text>
</comment>
<evidence type="ECO:0000313" key="4">
    <source>
        <dbReference type="Proteomes" id="UP000298860"/>
    </source>
</evidence>
<dbReference type="Gene3D" id="3.30.2140.10">
    <property type="entry name" value="Arylamine N-acetyltransferase"/>
    <property type="match status" value="1"/>
</dbReference>
<dbReference type="EMBL" id="BJFL01000031">
    <property type="protein sequence ID" value="GDY32942.1"/>
    <property type="molecule type" value="Genomic_DNA"/>
</dbReference>
<dbReference type="Pfam" id="PF00797">
    <property type="entry name" value="Acetyltransf_2"/>
    <property type="match status" value="1"/>
</dbReference>
<sequence>MVNAYLARIGARRPAAPTPEALADLHERHLLAVPFENLSVHLGERVVLSEDALVDKIVRRRRGGFCYELNGAFAALLRALGYRVTLLAGRVFDEHGRLGPPYDHLALRVDAGEPLLVDVGFGQHTRRPLRLDEPVDQRDPDGVFRIVPAAEGDVDVLRAGEPQYRLETRARTLADFTATCWWHQTSPHSYFTRSLVCSMPTATGRITLSGNRLIRTRDGRRAEQVLDTDAAVLAAYRRHFGLHLDRVPAVS</sequence>
<name>A0A4D4JC61_9PSEU</name>
<comment type="similarity">
    <text evidence="1 2">Belongs to the arylamine N-acetyltransferase family.</text>
</comment>
<dbReference type="InterPro" id="IPR001447">
    <property type="entry name" value="Arylamine_N-AcTrfase"/>
</dbReference>
<dbReference type="InterPro" id="IPR038765">
    <property type="entry name" value="Papain-like_cys_pep_sf"/>
</dbReference>